<name>A0A8I3MV39_CANLF</name>
<organism evidence="13 14">
    <name type="scientific">Canis lupus familiaris</name>
    <name type="common">Dog</name>
    <name type="synonym">Canis familiaris</name>
    <dbReference type="NCBI Taxonomy" id="9615"/>
    <lineage>
        <taxon>Eukaryota</taxon>
        <taxon>Metazoa</taxon>
        <taxon>Chordata</taxon>
        <taxon>Craniata</taxon>
        <taxon>Vertebrata</taxon>
        <taxon>Euteleostomi</taxon>
        <taxon>Mammalia</taxon>
        <taxon>Eutheria</taxon>
        <taxon>Laurasiatheria</taxon>
        <taxon>Carnivora</taxon>
        <taxon>Caniformia</taxon>
        <taxon>Canidae</taxon>
        <taxon>Canis</taxon>
    </lineage>
</organism>
<evidence type="ECO:0000313" key="14">
    <source>
        <dbReference type="Proteomes" id="UP000805418"/>
    </source>
</evidence>
<evidence type="ECO:0000256" key="4">
    <source>
        <dbReference type="ARBA" id="ARBA00022514"/>
    </source>
</evidence>
<dbReference type="GO" id="GO:0005615">
    <property type="term" value="C:extracellular space"/>
    <property type="evidence" value="ECO:0007669"/>
    <property type="project" value="UniProtKB-KW"/>
</dbReference>
<evidence type="ECO:0000313" key="13">
    <source>
        <dbReference type="Ensembl" id="ENSCAFP00845004706.1"/>
    </source>
</evidence>
<evidence type="ECO:0000256" key="5">
    <source>
        <dbReference type="ARBA" id="ARBA00022525"/>
    </source>
</evidence>
<dbReference type="Ensembl" id="ENSCAFT00845005917.1">
    <property type="protein sequence ID" value="ENSCAFP00845004706.1"/>
    <property type="gene ID" value="ENSCAFG00845003329.1"/>
</dbReference>
<evidence type="ECO:0000256" key="11">
    <source>
        <dbReference type="SAM" id="MobiDB-lite"/>
    </source>
</evidence>
<comment type="subcellular location">
    <subcellularLocation>
        <location evidence="1 10">Secreted</location>
    </subcellularLocation>
</comment>
<evidence type="ECO:0000256" key="1">
    <source>
        <dbReference type="ARBA" id="ARBA00004613"/>
    </source>
</evidence>
<dbReference type="InterPro" id="IPR000827">
    <property type="entry name" value="Chemokine_CC_CS"/>
</dbReference>
<keyword evidence="3 10" id="KW-0145">Chemotaxis</keyword>
<dbReference type="GO" id="GO:0006954">
    <property type="term" value="P:inflammatory response"/>
    <property type="evidence" value="ECO:0007669"/>
    <property type="project" value="UniProtKB-KW"/>
</dbReference>
<reference evidence="13" key="1">
    <citation type="submission" date="2020-03" db="EMBL/GenBank/DDBJ databases">
        <title>Long-read based genome assembly of a Labrador retriever dog.</title>
        <authorList>
            <person name="Eory L."/>
            <person name="Zhang W."/>
            <person name="Schoenebeck J."/>
        </authorList>
    </citation>
    <scope>NUCLEOTIDE SEQUENCE [LARGE SCALE GENOMIC DNA]</scope>
    <source>
        <strain evidence="13">Labrador retriever</strain>
    </source>
</reference>
<dbReference type="GO" id="GO:0008009">
    <property type="term" value="F:chemokine activity"/>
    <property type="evidence" value="ECO:0007669"/>
    <property type="project" value="InterPro"/>
</dbReference>
<dbReference type="AlphaFoldDB" id="A0A8I3MV39"/>
<dbReference type="Pfam" id="PF00048">
    <property type="entry name" value="IL8"/>
    <property type="match status" value="1"/>
</dbReference>
<feature type="compositionally biased region" description="Basic and acidic residues" evidence="11">
    <location>
        <begin position="50"/>
        <end position="62"/>
    </location>
</feature>
<evidence type="ECO:0000256" key="6">
    <source>
        <dbReference type="ARBA" id="ARBA00022729"/>
    </source>
</evidence>
<dbReference type="InterPro" id="IPR036048">
    <property type="entry name" value="Interleukin_8-like_sf"/>
</dbReference>
<reference evidence="13" key="2">
    <citation type="submission" date="2025-08" db="UniProtKB">
        <authorList>
            <consortium name="Ensembl"/>
        </authorList>
    </citation>
    <scope>IDENTIFICATION</scope>
    <source>
        <strain evidence="13">Boxer</strain>
    </source>
</reference>
<evidence type="ECO:0000256" key="8">
    <source>
        <dbReference type="ARBA" id="ARBA00023198"/>
    </source>
</evidence>
<dbReference type="PANTHER" id="PTHR12015">
    <property type="entry name" value="SMALL INDUCIBLE CYTOKINE A"/>
    <property type="match status" value="1"/>
</dbReference>
<accession>A0A8I3MV39</accession>
<dbReference type="InterPro" id="IPR001811">
    <property type="entry name" value="Chemokine_IL8-like_dom"/>
</dbReference>
<proteinExistence type="inferred from homology"/>
<evidence type="ECO:0000256" key="9">
    <source>
        <dbReference type="ARBA" id="ARBA00046039"/>
    </source>
</evidence>
<protein>
    <recommendedName>
        <fullName evidence="10">C-C motif chemokine</fullName>
    </recommendedName>
</protein>
<evidence type="ECO:0000256" key="10">
    <source>
        <dbReference type="RuleBase" id="RU361150"/>
    </source>
</evidence>
<reference evidence="13" key="3">
    <citation type="submission" date="2025-09" db="UniProtKB">
        <authorList>
            <consortium name="Ensembl"/>
        </authorList>
    </citation>
    <scope>IDENTIFICATION</scope>
    <source>
        <strain evidence="13">Boxer</strain>
    </source>
</reference>
<feature type="domain" description="Chemokine interleukin-8-like" evidence="12">
    <location>
        <begin position="126"/>
        <end position="184"/>
    </location>
</feature>
<dbReference type="FunFam" id="2.40.50.40:FF:000012">
    <property type="entry name" value="C-C motif chemokine"/>
    <property type="match status" value="1"/>
</dbReference>
<dbReference type="PANTHER" id="PTHR12015:SF111">
    <property type="entry name" value="C-C MOTIF CHEMOKINE 17"/>
    <property type="match status" value="1"/>
</dbReference>
<evidence type="ECO:0000256" key="2">
    <source>
        <dbReference type="ARBA" id="ARBA00010868"/>
    </source>
</evidence>
<dbReference type="GeneTree" id="ENSGT00940000166352"/>
<dbReference type="SMART" id="SM00199">
    <property type="entry name" value="SCY"/>
    <property type="match status" value="1"/>
</dbReference>
<keyword evidence="7" id="KW-1015">Disulfide bond</keyword>
<evidence type="ECO:0000256" key="3">
    <source>
        <dbReference type="ARBA" id="ARBA00022500"/>
    </source>
</evidence>
<keyword evidence="8" id="KW-0395">Inflammatory response</keyword>
<dbReference type="SUPFAM" id="SSF54117">
    <property type="entry name" value="Interleukin 8-like chemokines"/>
    <property type="match status" value="1"/>
</dbReference>
<dbReference type="InterPro" id="IPR039809">
    <property type="entry name" value="Chemokine_b/g/d"/>
</dbReference>
<evidence type="ECO:0000259" key="12">
    <source>
        <dbReference type="SMART" id="SM00199"/>
    </source>
</evidence>
<dbReference type="GO" id="GO:0006955">
    <property type="term" value="P:immune response"/>
    <property type="evidence" value="ECO:0007669"/>
    <property type="project" value="InterPro"/>
</dbReference>
<dbReference type="Proteomes" id="UP000805418">
    <property type="component" value="Chromosome 2"/>
</dbReference>
<dbReference type="PROSITE" id="PS00472">
    <property type="entry name" value="SMALL_CYTOKINES_CC"/>
    <property type="match status" value="1"/>
</dbReference>
<gene>
    <name evidence="13" type="primary">CCL17</name>
</gene>
<keyword evidence="14" id="KW-1185">Reference proteome</keyword>
<keyword evidence="6" id="KW-0732">Signal</keyword>
<sequence length="195" mass="22283">MQRHTFTHTPIDVCTQTLPNTHRCKHRETYKPTGIPKAQRPYVHKCTYTDTHKTPRPQEAHTHTHTHTHGPTLTPHAHTDQHRCAHRHAHSDSPPQGRPQTSPLHRCSWTPLLPPPFSTARGTNVGRECCLEYFKGAIPISRLTRWYKTSGECPKDAIVFVTVQGKSICSDPKDKRVKKAVRYLQRTWKGGPQES</sequence>
<dbReference type="CDD" id="cd00272">
    <property type="entry name" value="Chemokine_CC"/>
    <property type="match status" value="1"/>
</dbReference>
<keyword evidence="4 10" id="KW-0202">Cytokine</keyword>
<comment type="similarity">
    <text evidence="2 10">Belongs to the intercrine beta (chemokine CC) family.</text>
</comment>
<dbReference type="Gene3D" id="2.40.50.40">
    <property type="match status" value="1"/>
</dbReference>
<feature type="region of interest" description="Disordered" evidence="11">
    <location>
        <begin position="48"/>
        <end position="107"/>
    </location>
</feature>
<keyword evidence="5 10" id="KW-0964">Secreted</keyword>
<comment type="function">
    <text evidence="9">Chemokine, which displays chemotactic activity for T lymphocytes, preferentially Th2 cells, but not monocytes or granulocytes. Therefore plays an important role in a wide range of inflammatory and immunological processes. Acts by binding to CCR4 at T-cell surface. Mediates GM-CSF/CSF2-driven pain and inflammation. In the brain, required to maintain the typical, highly branched morphology of hippocampal microglia under homeostatic conditions. May be important for the appropriate adaptation of microglial morphology and synaptic plasticity to acute lipopolysaccharide (LPS)-induced neuroinflammation. Plays a role in wound healing, mainly by inducing fibroblast migration into the wound.</text>
</comment>
<evidence type="ECO:0000256" key="7">
    <source>
        <dbReference type="ARBA" id="ARBA00023157"/>
    </source>
</evidence>
<dbReference type="OrthoDB" id="9447832at2759"/>